<dbReference type="SUPFAM" id="SSF48029">
    <property type="entry name" value="FliG"/>
    <property type="match status" value="2"/>
</dbReference>
<evidence type="ECO:0000259" key="12">
    <source>
        <dbReference type="Pfam" id="PF14842"/>
    </source>
</evidence>
<evidence type="ECO:0000313" key="14">
    <source>
        <dbReference type="Proteomes" id="UP001596391"/>
    </source>
</evidence>
<dbReference type="NCBIfam" id="TIGR00207">
    <property type="entry name" value="fliG"/>
    <property type="match status" value="1"/>
</dbReference>
<dbReference type="InterPro" id="IPR023087">
    <property type="entry name" value="Flg_Motor_Flig_C"/>
</dbReference>
<feature type="domain" description="Flagellar motor switch protein FliG middle" evidence="11">
    <location>
        <begin position="138"/>
        <end position="211"/>
    </location>
</feature>
<dbReference type="Proteomes" id="UP001596391">
    <property type="component" value="Unassembled WGS sequence"/>
</dbReference>
<reference evidence="14" key="1">
    <citation type="journal article" date="2019" name="Int. J. Syst. Evol. Microbiol.">
        <title>The Global Catalogue of Microorganisms (GCM) 10K type strain sequencing project: providing services to taxonomists for standard genome sequencing and annotation.</title>
        <authorList>
            <consortium name="The Broad Institute Genomics Platform"/>
            <consortium name="The Broad Institute Genome Sequencing Center for Infectious Disease"/>
            <person name="Wu L."/>
            <person name="Ma J."/>
        </authorList>
    </citation>
    <scope>NUCLEOTIDE SEQUENCE [LARGE SCALE GENOMIC DNA]</scope>
    <source>
        <strain evidence="14">CGMCC 1.16026</strain>
    </source>
</reference>
<evidence type="ECO:0000256" key="8">
    <source>
        <dbReference type="ARBA" id="ARBA00023136"/>
    </source>
</evidence>
<name>A0ABW1Z3Z8_9BACT</name>
<evidence type="ECO:0000256" key="1">
    <source>
        <dbReference type="ARBA" id="ARBA00004117"/>
    </source>
</evidence>
<keyword evidence="5" id="KW-1003">Cell membrane</keyword>
<keyword evidence="8" id="KW-0472">Membrane</keyword>
<dbReference type="PIRSF" id="PIRSF003161">
    <property type="entry name" value="FliG"/>
    <property type="match status" value="1"/>
</dbReference>
<organism evidence="13 14">
    <name type="scientific">Granulicella cerasi</name>
    <dbReference type="NCBI Taxonomy" id="741063"/>
    <lineage>
        <taxon>Bacteria</taxon>
        <taxon>Pseudomonadati</taxon>
        <taxon>Acidobacteriota</taxon>
        <taxon>Terriglobia</taxon>
        <taxon>Terriglobales</taxon>
        <taxon>Acidobacteriaceae</taxon>
        <taxon>Granulicella</taxon>
    </lineage>
</organism>
<evidence type="ECO:0000256" key="5">
    <source>
        <dbReference type="ARBA" id="ARBA00022475"/>
    </source>
</evidence>
<evidence type="ECO:0000256" key="4">
    <source>
        <dbReference type="ARBA" id="ARBA00021870"/>
    </source>
</evidence>
<sequence>MTQAMVPNMMVEPLLLPVEGFEPAEMPGLRKAAILMLALGDELVKDILPRLAPRDVQRLTDEITMLADVPAPVLTQVATEFYGLLETQQFMVRGGREYAERVLTDAFGAARAKDMMNEVREMQERTTGDIAVLREMDPQQLSKFLENEHPQTIALVLAHLEPERGSTLLMSLQPQLRVEAVRRLAEMRHFSPEMASKVALVLARRMDSLGSSGRRSYSGFKSVADLLNRMDQNVSRTILEGIEQQEPKLAIGIRDLMFTFDDLITVQQSGIREILTAVDKRVLAMALKGSRDSIRHHLFSAMSSRAVEMLQDDMETLGPVRSKDVAAAQQQLLAVARKLEAEGRVILSMESDNDFAV</sequence>
<keyword evidence="9" id="KW-0975">Bacterial flagellum</keyword>
<protein>
    <recommendedName>
        <fullName evidence="4">Flagellar motor switch protein FliG</fullName>
    </recommendedName>
</protein>
<dbReference type="Pfam" id="PF01706">
    <property type="entry name" value="FliG_C"/>
    <property type="match status" value="1"/>
</dbReference>
<evidence type="ECO:0000256" key="9">
    <source>
        <dbReference type="ARBA" id="ARBA00023143"/>
    </source>
</evidence>
<dbReference type="InterPro" id="IPR000090">
    <property type="entry name" value="Flg_Motor_Flig"/>
</dbReference>
<keyword evidence="14" id="KW-1185">Reference proteome</keyword>
<evidence type="ECO:0000256" key="3">
    <source>
        <dbReference type="ARBA" id="ARBA00010299"/>
    </source>
</evidence>
<comment type="subcellular location">
    <subcellularLocation>
        <location evidence="1">Bacterial flagellum basal body</location>
    </subcellularLocation>
    <subcellularLocation>
        <location evidence="2">Cell membrane</location>
        <topology evidence="2">Peripheral membrane protein</topology>
        <orientation evidence="2">Cytoplasmic side</orientation>
    </subcellularLocation>
</comment>
<dbReference type="Gene3D" id="1.10.220.30">
    <property type="match status" value="3"/>
</dbReference>
<comment type="caution">
    <text evidence="13">The sequence shown here is derived from an EMBL/GenBank/DDBJ whole genome shotgun (WGS) entry which is preliminary data.</text>
</comment>
<dbReference type="Pfam" id="PF14842">
    <property type="entry name" value="FliG_N"/>
    <property type="match status" value="1"/>
</dbReference>
<dbReference type="PANTHER" id="PTHR30534:SF0">
    <property type="entry name" value="FLAGELLAR MOTOR SWITCH PROTEIN FLIG"/>
    <property type="match status" value="1"/>
</dbReference>
<evidence type="ECO:0000256" key="2">
    <source>
        <dbReference type="ARBA" id="ARBA00004413"/>
    </source>
</evidence>
<feature type="domain" description="Flagellar motor switch protein FliG C-terminal" evidence="10">
    <location>
        <begin position="241"/>
        <end position="347"/>
    </location>
</feature>
<gene>
    <name evidence="13" type="primary">fliG</name>
    <name evidence="13" type="ORF">ACFQBQ_01480</name>
</gene>
<dbReference type="EMBL" id="JBHSWI010000001">
    <property type="protein sequence ID" value="MFC6644282.1"/>
    <property type="molecule type" value="Genomic_DNA"/>
</dbReference>
<dbReference type="Pfam" id="PF14841">
    <property type="entry name" value="FliG_M"/>
    <property type="match status" value="1"/>
</dbReference>
<keyword evidence="13" id="KW-0969">Cilium</keyword>
<dbReference type="PANTHER" id="PTHR30534">
    <property type="entry name" value="FLAGELLAR MOTOR SWITCH PROTEIN FLIG"/>
    <property type="match status" value="1"/>
</dbReference>
<dbReference type="RefSeq" id="WP_263372220.1">
    <property type="nucleotide sequence ID" value="NZ_JAGSYD010000004.1"/>
</dbReference>
<keyword evidence="6" id="KW-0145">Chemotaxis</keyword>
<accession>A0ABW1Z3Z8</accession>
<dbReference type="InterPro" id="IPR028263">
    <property type="entry name" value="FliG_N"/>
</dbReference>
<feature type="domain" description="Flagellar motor switch protein FliG N-terminal" evidence="12">
    <location>
        <begin position="26"/>
        <end position="125"/>
    </location>
</feature>
<keyword evidence="7" id="KW-0283">Flagellar rotation</keyword>
<dbReference type="InterPro" id="IPR032779">
    <property type="entry name" value="FliG_M"/>
</dbReference>
<evidence type="ECO:0000256" key="7">
    <source>
        <dbReference type="ARBA" id="ARBA00022779"/>
    </source>
</evidence>
<keyword evidence="13" id="KW-0282">Flagellum</keyword>
<evidence type="ECO:0000259" key="10">
    <source>
        <dbReference type="Pfam" id="PF01706"/>
    </source>
</evidence>
<dbReference type="InterPro" id="IPR011002">
    <property type="entry name" value="FliG_a-hlx"/>
</dbReference>
<evidence type="ECO:0000313" key="13">
    <source>
        <dbReference type="EMBL" id="MFC6644282.1"/>
    </source>
</evidence>
<proteinExistence type="inferred from homology"/>
<evidence type="ECO:0000259" key="11">
    <source>
        <dbReference type="Pfam" id="PF14841"/>
    </source>
</evidence>
<keyword evidence="13" id="KW-0966">Cell projection</keyword>
<evidence type="ECO:0000256" key="6">
    <source>
        <dbReference type="ARBA" id="ARBA00022500"/>
    </source>
</evidence>
<comment type="similarity">
    <text evidence="3">Belongs to the FliG family.</text>
</comment>
<dbReference type="PRINTS" id="PR00954">
    <property type="entry name" value="FLGMOTORFLIG"/>
</dbReference>